<protein>
    <submittedName>
        <fullName evidence="2">Uncharacterized protein</fullName>
    </submittedName>
</protein>
<evidence type="ECO:0000313" key="3">
    <source>
        <dbReference type="Proteomes" id="UP001595925"/>
    </source>
</evidence>
<dbReference type="Proteomes" id="UP001595925">
    <property type="component" value="Unassembled WGS sequence"/>
</dbReference>
<accession>A0ABD5QKD3</accession>
<gene>
    <name evidence="2" type="ORF">ACFPFO_21230</name>
</gene>
<comment type="caution">
    <text evidence="2">The sequence shown here is derived from an EMBL/GenBank/DDBJ whole genome shotgun (WGS) entry which is preliminary data.</text>
</comment>
<feature type="region of interest" description="Disordered" evidence="1">
    <location>
        <begin position="1"/>
        <end position="157"/>
    </location>
</feature>
<name>A0ABD5QKD3_9EURY</name>
<evidence type="ECO:0000256" key="1">
    <source>
        <dbReference type="SAM" id="MobiDB-lite"/>
    </source>
</evidence>
<proteinExistence type="predicted"/>
<keyword evidence="3" id="KW-1185">Reference proteome</keyword>
<dbReference type="EMBL" id="JBHSJG010000065">
    <property type="protein sequence ID" value="MFC4990222.1"/>
    <property type="molecule type" value="Genomic_DNA"/>
</dbReference>
<feature type="non-terminal residue" evidence="2">
    <location>
        <position position="157"/>
    </location>
</feature>
<feature type="compositionally biased region" description="Acidic residues" evidence="1">
    <location>
        <begin position="49"/>
        <end position="105"/>
    </location>
</feature>
<feature type="compositionally biased region" description="Low complexity" evidence="1">
    <location>
        <begin position="28"/>
        <end position="46"/>
    </location>
</feature>
<reference evidence="2 3" key="1">
    <citation type="journal article" date="2019" name="Int. J. Syst. Evol. Microbiol.">
        <title>The Global Catalogue of Microorganisms (GCM) 10K type strain sequencing project: providing services to taxonomists for standard genome sequencing and annotation.</title>
        <authorList>
            <consortium name="The Broad Institute Genomics Platform"/>
            <consortium name="The Broad Institute Genome Sequencing Center for Infectious Disease"/>
            <person name="Wu L."/>
            <person name="Ma J."/>
        </authorList>
    </citation>
    <scope>NUCLEOTIDE SEQUENCE [LARGE SCALE GENOMIC DNA]</scope>
    <source>
        <strain evidence="2 3">CGMCC 1.15824</strain>
    </source>
</reference>
<sequence>MADEEDLPDRLVPNRVDGDEVSRRRLICGTAAAGATVGSASTAGCTNLLDEEDADETTPEDDEEEAPDGAADDDEGSPDDADDGDEATPEADDADGQTPEANDDEAATRQGYVFVFNWGGSAESPSSRSDRRERAGRGGARSYSWAHTPKTQDLGRH</sequence>
<organism evidence="2 3">
    <name type="scientific">Saliphagus infecundisoli</name>
    <dbReference type="NCBI Taxonomy" id="1849069"/>
    <lineage>
        <taxon>Archaea</taxon>
        <taxon>Methanobacteriati</taxon>
        <taxon>Methanobacteriota</taxon>
        <taxon>Stenosarchaea group</taxon>
        <taxon>Halobacteria</taxon>
        <taxon>Halobacteriales</taxon>
        <taxon>Natrialbaceae</taxon>
        <taxon>Saliphagus</taxon>
    </lineage>
</organism>
<evidence type="ECO:0000313" key="2">
    <source>
        <dbReference type="EMBL" id="MFC4990222.1"/>
    </source>
</evidence>
<dbReference type="AlphaFoldDB" id="A0ABD5QKD3"/>